<gene>
    <name evidence="3" type="ORF">D3P05_03620</name>
</gene>
<dbReference type="Proteomes" id="UP000283587">
    <property type="component" value="Unassembled WGS sequence"/>
</dbReference>
<sequence>MSDILTAGGTTVWRLVAGRAHDHPEAPALIEGERVLSYAEMIAAADRIAADLTARGVTRGDRVAVLSENCIEYGLTQLACAKLGAMVACLNWRLVAPELAWCIDLVQPRLLLGSTRHSDLARAACPAREVLDLRSLGCAGETPDQSQPEDGFIIIYTSGTTGRPKAAVISQRAQIARMCAFRLDLGLAREDGYISWAPMFHMGGTEHLFSTLLIGGAVTVMDGFDADRIIDTLERQRIGWLMTVPATTELLLARLRTRRPRIKGVRVVGAMADMTPAAVIDEVTRLLGAPYLNSFGATETGMPPLSGDLIRPGEMPRSLAKTLSVLTELRLVGPDGRDVAEGETGEAWVRGPTLFSGYWNADAVNRDSFSGGWFHMGDLFRHTPAGYEFAGRSKYLIKSGGENIYPAEIERVILADPRVADAIVIRRPDPQWGEVPVAVVARCDDSLDEAGVIALCRADLAGYKRPKHVVFVPVEQFPRSTSGKIIREEVEAMVLGATT</sequence>
<dbReference type="PANTHER" id="PTHR43201">
    <property type="entry name" value="ACYL-COA SYNTHETASE"/>
    <property type="match status" value="1"/>
</dbReference>
<dbReference type="InterPro" id="IPR020845">
    <property type="entry name" value="AMP-binding_CS"/>
</dbReference>
<evidence type="ECO:0000259" key="2">
    <source>
        <dbReference type="Pfam" id="PF13193"/>
    </source>
</evidence>
<evidence type="ECO:0000313" key="4">
    <source>
        <dbReference type="Proteomes" id="UP000283587"/>
    </source>
</evidence>
<evidence type="ECO:0000313" key="3">
    <source>
        <dbReference type="EMBL" id="RJL20250.1"/>
    </source>
</evidence>
<dbReference type="Gene3D" id="3.40.50.12780">
    <property type="entry name" value="N-terminal domain of ligase-like"/>
    <property type="match status" value="1"/>
</dbReference>
<organism evidence="3 4">
    <name type="scientific">Paracoccus siganidrum</name>
    <dbReference type="NCBI Taxonomy" id="1276757"/>
    <lineage>
        <taxon>Bacteria</taxon>
        <taxon>Pseudomonadati</taxon>
        <taxon>Pseudomonadota</taxon>
        <taxon>Alphaproteobacteria</taxon>
        <taxon>Rhodobacterales</taxon>
        <taxon>Paracoccaceae</taxon>
        <taxon>Paracoccus</taxon>
    </lineage>
</organism>
<name>A0A419AAU8_9RHOB</name>
<reference evidence="4" key="1">
    <citation type="submission" date="2018-09" db="EMBL/GenBank/DDBJ databases">
        <title>Paracoccus onubensis nov. sp. a moderate halophilic bacterium isolated from Gruta de las Maravillas (Aracena, Spain).</title>
        <authorList>
            <person name="Jurado V."/>
            <person name="Gutierrez-Patricio S."/>
            <person name="Gonzalez-Pimentel J.L."/>
            <person name="Miller A.Z."/>
            <person name="Laiz L."/>
            <person name="Saiz-Jimenez C."/>
        </authorList>
    </citation>
    <scope>NUCLEOTIDE SEQUENCE [LARGE SCALE GENOMIC DNA]</scope>
    <source>
        <strain evidence="4">DSM 26381</strain>
    </source>
</reference>
<evidence type="ECO:0000259" key="1">
    <source>
        <dbReference type="Pfam" id="PF00501"/>
    </source>
</evidence>
<keyword evidence="4" id="KW-1185">Reference proteome</keyword>
<dbReference type="GO" id="GO:0031956">
    <property type="term" value="F:medium-chain fatty acid-CoA ligase activity"/>
    <property type="evidence" value="ECO:0007669"/>
    <property type="project" value="TreeGrafter"/>
</dbReference>
<dbReference type="PROSITE" id="PS00455">
    <property type="entry name" value="AMP_BINDING"/>
    <property type="match status" value="1"/>
</dbReference>
<dbReference type="InterPro" id="IPR042099">
    <property type="entry name" value="ANL_N_sf"/>
</dbReference>
<dbReference type="Pfam" id="PF13193">
    <property type="entry name" value="AMP-binding_C"/>
    <property type="match status" value="1"/>
</dbReference>
<dbReference type="Pfam" id="PF00501">
    <property type="entry name" value="AMP-binding"/>
    <property type="match status" value="1"/>
</dbReference>
<feature type="domain" description="AMP-binding enzyme C-terminal" evidence="2">
    <location>
        <begin position="408"/>
        <end position="484"/>
    </location>
</feature>
<dbReference type="InterPro" id="IPR000873">
    <property type="entry name" value="AMP-dep_synth/lig_dom"/>
</dbReference>
<dbReference type="SUPFAM" id="SSF56801">
    <property type="entry name" value="Acetyl-CoA synthetase-like"/>
    <property type="match status" value="1"/>
</dbReference>
<dbReference type="InterPro" id="IPR045851">
    <property type="entry name" value="AMP-bd_C_sf"/>
</dbReference>
<protein>
    <submittedName>
        <fullName evidence="3">Long-chain fatty acid--CoA ligase</fullName>
    </submittedName>
</protein>
<dbReference type="EMBL" id="QZEW01000011">
    <property type="protein sequence ID" value="RJL20250.1"/>
    <property type="molecule type" value="Genomic_DNA"/>
</dbReference>
<comment type="caution">
    <text evidence="3">The sequence shown here is derived from an EMBL/GenBank/DDBJ whole genome shotgun (WGS) entry which is preliminary data.</text>
</comment>
<feature type="domain" description="AMP-dependent synthetase/ligase" evidence="1">
    <location>
        <begin position="19"/>
        <end position="359"/>
    </location>
</feature>
<accession>A0A419AAU8</accession>
<dbReference type="RefSeq" id="WP_119896824.1">
    <property type="nucleotide sequence ID" value="NZ_QNRC01000022.1"/>
</dbReference>
<dbReference type="Gene3D" id="3.30.300.30">
    <property type="match status" value="1"/>
</dbReference>
<dbReference type="OrthoDB" id="9803968at2"/>
<proteinExistence type="predicted"/>
<dbReference type="GO" id="GO:0006631">
    <property type="term" value="P:fatty acid metabolic process"/>
    <property type="evidence" value="ECO:0007669"/>
    <property type="project" value="TreeGrafter"/>
</dbReference>
<keyword evidence="3" id="KW-0436">Ligase</keyword>
<dbReference type="InterPro" id="IPR025110">
    <property type="entry name" value="AMP-bd_C"/>
</dbReference>
<dbReference type="PANTHER" id="PTHR43201:SF32">
    <property type="entry name" value="2-SUCCINYLBENZOATE--COA LIGASE, CHLOROPLASTIC_PEROXISOMAL"/>
    <property type="match status" value="1"/>
</dbReference>
<dbReference type="AlphaFoldDB" id="A0A419AAU8"/>